<keyword evidence="4 12" id="KW-0812">Transmembrane</keyword>
<feature type="compositionally biased region" description="Low complexity" evidence="11">
    <location>
        <begin position="870"/>
        <end position="882"/>
    </location>
</feature>
<feature type="region of interest" description="Disordered" evidence="11">
    <location>
        <begin position="949"/>
        <end position="968"/>
    </location>
</feature>
<feature type="compositionally biased region" description="Basic residues" evidence="11">
    <location>
        <begin position="1439"/>
        <end position="1448"/>
    </location>
</feature>
<protein>
    <recommendedName>
        <fullName evidence="15">Proton pump-interactor 1</fullName>
    </recommendedName>
</protein>
<feature type="region of interest" description="Disordered" evidence="11">
    <location>
        <begin position="1361"/>
        <end position="1510"/>
    </location>
</feature>
<organism evidence="13 14">
    <name type="scientific">Camellia sinensis var. sinensis</name>
    <name type="common">China tea</name>
    <dbReference type="NCBI Taxonomy" id="542762"/>
    <lineage>
        <taxon>Eukaryota</taxon>
        <taxon>Viridiplantae</taxon>
        <taxon>Streptophyta</taxon>
        <taxon>Embryophyta</taxon>
        <taxon>Tracheophyta</taxon>
        <taxon>Spermatophyta</taxon>
        <taxon>Magnoliopsida</taxon>
        <taxon>eudicotyledons</taxon>
        <taxon>Gunneridae</taxon>
        <taxon>Pentapetalae</taxon>
        <taxon>asterids</taxon>
        <taxon>Ericales</taxon>
        <taxon>Theaceae</taxon>
        <taxon>Camellia</taxon>
    </lineage>
</organism>
<comment type="subcellular location">
    <subcellularLocation>
        <location evidence="1">Cell membrane</location>
        <topology evidence="1">Single-pass membrane protein</topology>
    </subcellularLocation>
    <subcellularLocation>
        <location evidence="2">Endoplasmic reticulum membrane</location>
        <topology evidence="2">Single-pass membrane protein</topology>
    </subcellularLocation>
</comment>
<evidence type="ECO:0008006" key="15">
    <source>
        <dbReference type="Google" id="ProtNLM"/>
    </source>
</evidence>
<dbReference type="STRING" id="542762.A0A4S4ECK2"/>
<evidence type="ECO:0000256" key="2">
    <source>
        <dbReference type="ARBA" id="ARBA00004389"/>
    </source>
</evidence>
<evidence type="ECO:0000256" key="9">
    <source>
        <dbReference type="ARBA" id="ARBA00038080"/>
    </source>
</evidence>
<feature type="compositionally biased region" description="Basic and acidic residues" evidence="11">
    <location>
        <begin position="935"/>
        <end position="944"/>
    </location>
</feature>
<feature type="region of interest" description="Disordered" evidence="11">
    <location>
        <begin position="1286"/>
        <end position="1326"/>
    </location>
</feature>
<dbReference type="GO" id="GO:0005789">
    <property type="term" value="C:endoplasmic reticulum membrane"/>
    <property type="evidence" value="ECO:0007669"/>
    <property type="project" value="UniProtKB-SubCell"/>
</dbReference>
<feature type="compositionally biased region" description="Basic and acidic residues" evidence="11">
    <location>
        <begin position="1363"/>
        <end position="1438"/>
    </location>
</feature>
<evidence type="ECO:0000313" key="13">
    <source>
        <dbReference type="EMBL" id="THG13406.1"/>
    </source>
</evidence>
<dbReference type="InterPro" id="IPR055282">
    <property type="entry name" value="PPI1-4"/>
</dbReference>
<sequence length="1555" mass="172003">MGEFGSRNLHWVKLWEVLGDEDSESASAVNYLIRSMASEAEVRSEISEVPIEGRCGLDMSSYEDLPKLDGDCNGVNNKHVDDDKVQVEEEDTDLNGNGKVDPDGLYVLVSRSDSVDGDPIDCDLNVECVNKSHTLPESTVGSLNIDVEGQVGQLNDEEDEETVSVVDNCIGKVADVDVDVDVDVLVVAPDRSLVKPIVDGDAVLLQDQNSTAVAESEYELPDNKAEIEKQIEPDFGSSNRDVEGQVGNLNDEDRETMSAEDSCVAEVTDVASDGSLVKPKADVDGVLLQEQNATAVVESEHELLYNKAKVEKQIEPDLGSSNKDVELQVGQLNDENRETVSAEDNCIGEVTDIASDGSLVKRNVDGDNVLLQDQSSMAAVESEHELLDSKAKIERQIEPDFGALEDVEGQVGQLNDKNGETLSVEDNCIAEVTDVAPNGSLVKGDMDEDGVLLQDQNAMESEQELIDSKAKNEMQIEPDLASDLQENPDFPTLVTEVSHCGIPQPDEGKIESEEQTNLESTAELGEVCESKIVVSGVGEEKSEKQNNLESNAYFKESEEAQIVFSEAAESESSMLNDGEVNYMAYINLESTPELEGSRESQVIVSEAFESNSPEVENRKVIAEKQTQLGLHREVKESLESQISKPESVSYQLDNGEKLEEEEKTDLRTDIKENKECQPVVAGFSSGVDEGNKVANLANETDIPLETEIANEHASDGNKDSYPTSQVEDSISQVTVLNELIDCSQNTTELNGSSENAKKLPSPACVTPEIKIGCEPAKDAKLEIEVKNDIVGGAIVTSCNEMSSETDTGLHSVDPEGKVSTSSCADVNIESEVSNKVTDCACSQPIDVNDLDPEYLANDSLQNGSGAADMNSESEVENSSSISGRDMPCNDVAVSQPVVLDGFVVPCGSTPNRVPEALDVQDVGDKVNGGDDSDNLIDHKNQDTERLHRAEISTSSPEGSSAGALHEQGTGVEAVKRPFHFLIKIPKYVDEKQFRDAQQQVEEKTHLRDAIQVDIQIIRANCELLHKSYGAAKTEEKAARALVKSKRQEIDSVQSVINRVKNAVSVKQIDVRIHDMEHMIQHETLPLKEEKQFIREIKQLKLHREQLSSNMGSRDEVQGCMQDSFWLGLWHHLILKKELDCLKDKVSKAEAAVVAAEKKCIDESKKLNGLHAQFRAADEIRQEAYAHFLNIKKQLYEKNARFRMYKGDAMKANEYALSGDKEALHRLCVNQVETVIELWNKNDEFRNEYLSRNTRSTMRRLRTLDGRALGPDEETTLLPNVVDERIEGPHSTAGKANSELPSFTLEQEKRLSTVEDEETDDKSTAKVPEQIVQTTITKKPGKPTLRNGSATVSGRDEMEEMIEEEHNKQTKEEQELARKEEELRKEEAATKLKEQRRLEEKAKAMEALERKRRNAEKAHIRAELRAQKEAEQKEKEREKRAKKKEKKKSAAAEDADGNNEGEAVPTSESPVVTTEEPEIKENPSTITKRPQKVVQFTKQSKTKSIPPPLRNRGKRRMQQWIWIILVGLLVLALFLLGSIGFYSNLGHNLRMRSSGF</sequence>
<evidence type="ECO:0000256" key="3">
    <source>
        <dbReference type="ARBA" id="ARBA00022475"/>
    </source>
</evidence>
<evidence type="ECO:0000256" key="8">
    <source>
        <dbReference type="ARBA" id="ARBA00023136"/>
    </source>
</evidence>
<evidence type="ECO:0000256" key="11">
    <source>
        <dbReference type="SAM" id="MobiDB-lite"/>
    </source>
</evidence>
<evidence type="ECO:0000256" key="1">
    <source>
        <dbReference type="ARBA" id="ARBA00004162"/>
    </source>
</evidence>
<keyword evidence="7 10" id="KW-0175">Coiled coil</keyword>
<keyword evidence="14" id="KW-1185">Reference proteome</keyword>
<evidence type="ECO:0000313" key="14">
    <source>
        <dbReference type="Proteomes" id="UP000306102"/>
    </source>
</evidence>
<reference evidence="13 14" key="1">
    <citation type="journal article" date="2018" name="Proc. Natl. Acad. Sci. U.S.A.">
        <title>Draft genome sequence of Camellia sinensis var. sinensis provides insights into the evolution of the tea genome and tea quality.</title>
        <authorList>
            <person name="Wei C."/>
            <person name="Yang H."/>
            <person name="Wang S."/>
            <person name="Zhao J."/>
            <person name="Liu C."/>
            <person name="Gao L."/>
            <person name="Xia E."/>
            <person name="Lu Y."/>
            <person name="Tai Y."/>
            <person name="She G."/>
            <person name="Sun J."/>
            <person name="Cao H."/>
            <person name="Tong W."/>
            <person name="Gao Q."/>
            <person name="Li Y."/>
            <person name="Deng W."/>
            <person name="Jiang X."/>
            <person name="Wang W."/>
            <person name="Chen Q."/>
            <person name="Zhang S."/>
            <person name="Li H."/>
            <person name="Wu J."/>
            <person name="Wang P."/>
            <person name="Li P."/>
            <person name="Shi C."/>
            <person name="Zheng F."/>
            <person name="Jian J."/>
            <person name="Huang B."/>
            <person name="Shan D."/>
            <person name="Shi M."/>
            <person name="Fang C."/>
            <person name="Yue Y."/>
            <person name="Li F."/>
            <person name="Li D."/>
            <person name="Wei S."/>
            <person name="Han B."/>
            <person name="Jiang C."/>
            <person name="Yin Y."/>
            <person name="Xia T."/>
            <person name="Zhang Z."/>
            <person name="Bennetzen J.L."/>
            <person name="Zhao S."/>
            <person name="Wan X."/>
        </authorList>
    </citation>
    <scope>NUCLEOTIDE SEQUENCE [LARGE SCALE GENOMIC DNA]</scope>
    <source>
        <strain evidence="14">cv. Shuchazao</strain>
        <tissue evidence="13">Leaf</tissue>
    </source>
</reference>
<proteinExistence type="inferred from homology"/>
<feature type="region of interest" description="Disordered" evidence="11">
    <location>
        <begin position="854"/>
        <end position="884"/>
    </location>
</feature>
<dbReference type="PANTHER" id="PTHR32219:SF3">
    <property type="entry name" value="CALPONIN-LIKE DOMAIN PROTEIN"/>
    <property type="match status" value="1"/>
</dbReference>
<accession>A0A4S4ECK2</accession>
<evidence type="ECO:0000256" key="7">
    <source>
        <dbReference type="ARBA" id="ARBA00023054"/>
    </source>
</evidence>
<gene>
    <name evidence="13" type="ORF">TEA_018020</name>
</gene>
<evidence type="ECO:0000256" key="5">
    <source>
        <dbReference type="ARBA" id="ARBA00022824"/>
    </source>
</evidence>
<feature type="region of interest" description="Disordered" evidence="11">
    <location>
        <begin position="913"/>
        <end position="944"/>
    </location>
</feature>
<dbReference type="EMBL" id="SDRB02005893">
    <property type="protein sequence ID" value="THG13406.1"/>
    <property type="molecule type" value="Genomic_DNA"/>
</dbReference>
<dbReference type="GO" id="GO:0005886">
    <property type="term" value="C:plasma membrane"/>
    <property type="evidence" value="ECO:0007669"/>
    <property type="project" value="UniProtKB-SubCell"/>
</dbReference>
<keyword evidence="3" id="KW-1003">Cell membrane</keyword>
<dbReference type="Proteomes" id="UP000306102">
    <property type="component" value="Unassembled WGS sequence"/>
</dbReference>
<evidence type="ECO:0000256" key="4">
    <source>
        <dbReference type="ARBA" id="ARBA00022692"/>
    </source>
</evidence>
<comment type="caution">
    <text evidence="13">The sequence shown here is derived from an EMBL/GenBank/DDBJ whole genome shotgun (WGS) entry which is preliminary data.</text>
</comment>
<keyword evidence="8 12" id="KW-0472">Membrane</keyword>
<evidence type="ECO:0000256" key="12">
    <source>
        <dbReference type="SAM" id="Phobius"/>
    </source>
</evidence>
<feature type="coiled-coil region" evidence="10">
    <location>
        <begin position="1131"/>
        <end position="1158"/>
    </location>
</feature>
<comment type="similarity">
    <text evidence="9">Belongs to the plant Proton pump-interactor protein family.</text>
</comment>
<keyword evidence="5" id="KW-0256">Endoplasmic reticulum</keyword>
<keyword evidence="6 12" id="KW-1133">Transmembrane helix</keyword>
<name>A0A4S4ECK2_CAMSN</name>
<feature type="transmembrane region" description="Helical" evidence="12">
    <location>
        <begin position="1519"/>
        <end position="1541"/>
    </location>
</feature>
<dbReference type="PANTHER" id="PTHR32219">
    <property type="entry name" value="RNA-BINDING PROTEIN YLMH-RELATED"/>
    <property type="match status" value="1"/>
</dbReference>
<feature type="compositionally biased region" description="Polar residues" evidence="11">
    <location>
        <begin position="1481"/>
        <end position="1502"/>
    </location>
</feature>
<evidence type="ECO:0000256" key="10">
    <source>
        <dbReference type="SAM" id="Coils"/>
    </source>
</evidence>
<evidence type="ECO:0000256" key="6">
    <source>
        <dbReference type="ARBA" id="ARBA00022989"/>
    </source>
</evidence>